<feature type="transmembrane region" description="Helical" evidence="1">
    <location>
        <begin position="17"/>
        <end position="39"/>
    </location>
</feature>
<protein>
    <submittedName>
        <fullName evidence="2">Uncharacterized protein</fullName>
    </submittedName>
</protein>
<dbReference type="InterPro" id="IPR058068">
    <property type="entry name" value="LIC_13387-like"/>
</dbReference>
<evidence type="ECO:0000313" key="2">
    <source>
        <dbReference type="EMBL" id="GGG79362.1"/>
    </source>
</evidence>
<keyword evidence="1" id="KW-0812">Transmembrane</keyword>
<gene>
    <name evidence="2" type="ORF">GCM10007415_09450</name>
</gene>
<feature type="transmembrane region" description="Helical" evidence="1">
    <location>
        <begin position="128"/>
        <end position="149"/>
    </location>
</feature>
<evidence type="ECO:0000313" key="3">
    <source>
        <dbReference type="Proteomes" id="UP000660862"/>
    </source>
</evidence>
<accession>A0A917HHV3</accession>
<sequence length="158" mass="18154">MPLTNREKMRKSNFSKLCWFLSSGILISSGILHIHGIFFSSDLHPAPERIAEQLKTTSIQMDQTGNFWNLWIGFNAMFGAGLVFMGSLLLYLTRFHFNFLSKKHYISILYVCTLSFFVWIGQKYMIDDFTLVMIALLALYAIGFVLPVVTKIKPDENL</sequence>
<keyword evidence="1" id="KW-0472">Membrane</keyword>
<keyword evidence="1" id="KW-1133">Transmembrane helix</keyword>
<proteinExistence type="predicted"/>
<dbReference type="AlphaFoldDB" id="A0A917HHV3"/>
<dbReference type="NCBIfam" id="NF047765">
    <property type="entry name" value="LIC_13387_fam"/>
    <property type="match status" value="1"/>
</dbReference>
<dbReference type="EMBL" id="BMER01000001">
    <property type="protein sequence ID" value="GGG79362.1"/>
    <property type="molecule type" value="Genomic_DNA"/>
</dbReference>
<reference evidence="2" key="2">
    <citation type="submission" date="2020-09" db="EMBL/GenBank/DDBJ databases">
        <authorList>
            <person name="Sun Q."/>
            <person name="Zhou Y."/>
        </authorList>
    </citation>
    <scope>NUCLEOTIDE SEQUENCE</scope>
    <source>
        <strain evidence="2">CGMCC 1.12195</strain>
    </source>
</reference>
<organism evidence="2 3">
    <name type="scientific">Parapedobacter pyrenivorans</name>
    <dbReference type="NCBI Taxonomy" id="1305674"/>
    <lineage>
        <taxon>Bacteria</taxon>
        <taxon>Pseudomonadati</taxon>
        <taxon>Bacteroidota</taxon>
        <taxon>Sphingobacteriia</taxon>
        <taxon>Sphingobacteriales</taxon>
        <taxon>Sphingobacteriaceae</taxon>
        <taxon>Parapedobacter</taxon>
    </lineage>
</organism>
<comment type="caution">
    <text evidence="2">The sequence shown here is derived from an EMBL/GenBank/DDBJ whole genome shotgun (WGS) entry which is preliminary data.</text>
</comment>
<reference evidence="2" key="1">
    <citation type="journal article" date="2014" name="Int. J. Syst. Evol. Microbiol.">
        <title>Complete genome sequence of Corynebacterium casei LMG S-19264T (=DSM 44701T), isolated from a smear-ripened cheese.</title>
        <authorList>
            <consortium name="US DOE Joint Genome Institute (JGI-PGF)"/>
            <person name="Walter F."/>
            <person name="Albersmeier A."/>
            <person name="Kalinowski J."/>
            <person name="Ruckert C."/>
        </authorList>
    </citation>
    <scope>NUCLEOTIDE SEQUENCE</scope>
    <source>
        <strain evidence="2">CGMCC 1.12195</strain>
    </source>
</reference>
<keyword evidence="3" id="KW-1185">Reference proteome</keyword>
<dbReference type="Proteomes" id="UP000660862">
    <property type="component" value="Unassembled WGS sequence"/>
</dbReference>
<evidence type="ECO:0000256" key="1">
    <source>
        <dbReference type="SAM" id="Phobius"/>
    </source>
</evidence>
<name>A0A917HHV3_9SPHI</name>
<feature type="transmembrane region" description="Helical" evidence="1">
    <location>
        <begin position="70"/>
        <end position="92"/>
    </location>
</feature>
<feature type="transmembrane region" description="Helical" evidence="1">
    <location>
        <begin position="104"/>
        <end position="122"/>
    </location>
</feature>